<dbReference type="PROSITE" id="PS51340">
    <property type="entry name" value="MOSC"/>
    <property type="match status" value="1"/>
</dbReference>
<organism evidence="2 3">
    <name type="scientific">Pararhodobacter zhoushanensis</name>
    <dbReference type="NCBI Taxonomy" id="2479545"/>
    <lineage>
        <taxon>Bacteria</taxon>
        <taxon>Pseudomonadati</taxon>
        <taxon>Pseudomonadota</taxon>
        <taxon>Alphaproteobacteria</taxon>
        <taxon>Rhodobacterales</taxon>
        <taxon>Paracoccaceae</taxon>
        <taxon>Pararhodobacter</taxon>
    </lineage>
</organism>
<dbReference type="EMBL" id="JAPDFL010000001">
    <property type="protein sequence ID" value="MCW1931808.1"/>
    <property type="molecule type" value="Genomic_DNA"/>
</dbReference>
<name>A0ABT3GW97_9RHOB</name>
<feature type="domain" description="MOSC" evidence="1">
    <location>
        <begin position="98"/>
        <end position="252"/>
    </location>
</feature>
<proteinExistence type="predicted"/>
<comment type="caution">
    <text evidence="2">The sequence shown here is derived from an EMBL/GenBank/DDBJ whole genome shotgun (WGS) entry which is preliminary data.</text>
</comment>
<reference evidence="2 3" key="1">
    <citation type="submission" date="2022-10" db="EMBL/GenBank/DDBJ databases">
        <title>Pararhodobacter sp. nov., isolated from marine algae.</title>
        <authorList>
            <person name="Choi B.J."/>
            <person name="Kim J.M."/>
            <person name="Lee J.K."/>
            <person name="Choi D.G."/>
            <person name="Jeon C.O."/>
        </authorList>
    </citation>
    <scope>NUCLEOTIDE SEQUENCE [LARGE SCALE GENOMIC DNA]</scope>
    <source>
        <strain evidence="2 3">ZQ420</strain>
    </source>
</reference>
<gene>
    <name evidence="2" type="ORF">OKW52_05915</name>
</gene>
<accession>A0ABT3GW97</accession>
<protein>
    <submittedName>
        <fullName evidence="2">MOSC domain-containing protein</fullName>
    </submittedName>
</protein>
<sequence>MSGARLAHIVRHPVKSAGFQMLNRAVLSQGRPMPFDRVWAVATQSAKFDGAPEGWMAKMNFVRGAAAGTLQAIRAEFDEETRVIHLSHPAQELFTGTLPDDGAALVDWLRPLWPAARPAPDRLVARQDGGAMTDVPDPWIAVLNLASLKALAESMGQDLSIHRFRGNLWLDEMPAWQEFDLIGRDFTLGSARLRVEERITRCVATTYDPETGTADGDTLAALRAGWGHQDLGVYASVVASGTVTLGDQMELHA</sequence>
<keyword evidence="3" id="KW-1185">Reference proteome</keyword>
<evidence type="ECO:0000259" key="1">
    <source>
        <dbReference type="PROSITE" id="PS51340"/>
    </source>
</evidence>
<dbReference type="InterPro" id="IPR005302">
    <property type="entry name" value="MoCF_Sase_C"/>
</dbReference>
<dbReference type="SUPFAM" id="SSF50800">
    <property type="entry name" value="PK beta-barrel domain-like"/>
    <property type="match status" value="1"/>
</dbReference>
<dbReference type="Gene3D" id="2.40.33.20">
    <property type="entry name" value="PK beta-barrel domain-like"/>
    <property type="match status" value="1"/>
</dbReference>
<evidence type="ECO:0000313" key="2">
    <source>
        <dbReference type="EMBL" id="MCW1931808.1"/>
    </source>
</evidence>
<dbReference type="InterPro" id="IPR011037">
    <property type="entry name" value="Pyrv_Knase-like_insert_dom_sf"/>
</dbReference>
<dbReference type="Pfam" id="PF03473">
    <property type="entry name" value="MOSC"/>
    <property type="match status" value="1"/>
</dbReference>
<evidence type="ECO:0000313" key="3">
    <source>
        <dbReference type="Proteomes" id="UP001208938"/>
    </source>
</evidence>
<dbReference type="Proteomes" id="UP001208938">
    <property type="component" value="Unassembled WGS sequence"/>
</dbReference>
<dbReference type="RefSeq" id="WP_264504895.1">
    <property type="nucleotide sequence ID" value="NZ_JAPDFL010000001.1"/>
</dbReference>